<evidence type="ECO:0000256" key="1">
    <source>
        <dbReference type="ARBA" id="ARBA00004141"/>
    </source>
</evidence>
<dbReference type="AlphaFoldDB" id="A0A6P4Y9G9"/>
<evidence type="ECO:0000256" key="5">
    <source>
        <dbReference type="SAM" id="Phobius"/>
    </source>
</evidence>
<comment type="subcellular location">
    <subcellularLocation>
        <location evidence="1">Membrane</location>
        <topology evidence="1">Multi-pass membrane protein</topology>
    </subcellularLocation>
</comment>
<dbReference type="InterPro" id="IPR050382">
    <property type="entry name" value="MFS_Na/Anion_cotransporter"/>
</dbReference>
<keyword evidence="3 5" id="KW-1133">Transmembrane helix</keyword>
<gene>
    <name evidence="7" type="primary">LOC109467544</name>
</gene>
<dbReference type="InterPro" id="IPR011701">
    <property type="entry name" value="MFS"/>
</dbReference>
<feature type="transmembrane region" description="Helical" evidence="5">
    <location>
        <begin position="249"/>
        <end position="267"/>
    </location>
</feature>
<dbReference type="Gene3D" id="1.20.1250.20">
    <property type="entry name" value="MFS general substrate transporter like domains"/>
    <property type="match status" value="1"/>
</dbReference>
<accession>A0A6P4Y9G9</accession>
<sequence length="312" mass="33187">MADIDSTDAIPSSSKLLCVLLFCGILFQYAGRSSVSVVLVDLQMPPENKTNTSVSKSQIQYSQFQVGAILSSVYIGLLPSSFIGGYLAYRYSAMRIFLASIGASSIAHCVAPFMFGRFETAITQRVVAGLVEGLCEPAAYGVLSQHLTPKQSAGVSPYIFAGCMCVSGCLFVAAFTSNSLVAGCFVAVGFGSSAARAAVSDANPFDIAHQYASVLTGLSRVLSRVVGLTFPLLVTALTKNKSRQEWSRVLLIKACVFAAAAVFYGVFGSGEEQSWAVAVSHDQNEVIEVDEIQRGGSKNDKVNDEKRPLVIK</sequence>
<dbReference type="GO" id="GO:0035249">
    <property type="term" value="P:synaptic transmission, glutamatergic"/>
    <property type="evidence" value="ECO:0007669"/>
    <property type="project" value="TreeGrafter"/>
</dbReference>
<dbReference type="Pfam" id="PF07690">
    <property type="entry name" value="MFS_1"/>
    <property type="match status" value="1"/>
</dbReference>
<dbReference type="GO" id="GO:0005313">
    <property type="term" value="F:L-glutamate transmembrane transporter activity"/>
    <property type="evidence" value="ECO:0007669"/>
    <property type="project" value="TreeGrafter"/>
</dbReference>
<evidence type="ECO:0000256" key="3">
    <source>
        <dbReference type="ARBA" id="ARBA00022989"/>
    </source>
</evidence>
<feature type="transmembrane region" description="Helical" evidence="5">
    <location>
        <begin position="155"/>
        <end position="173"/>
    </location>
</feature>
<dbReference type="RefSeq" id="XP_019621123.1">
    <property type="nucleotide sequence ID" value="XM_019765564.1"/>
</dbReference>
<dbReference type="GO" id="GO:0098700">
    <property type="term" value="P:neurotransmitter loading into synaptic vesicle"/>
    <property type="evidence" value="ECO:0007669"/>
    <property type="project" value="TreeGrafter"/>
</dbReference>
<organism evidence="6 7">
    <name type="scientific">Branchiostoma belcheri</name>
    <name type="common">Amphioxus</name>
    <dbReference type="NCBI Taxonomy" id="7741"/>
    <lineage>
        <taxon>Eukaryota</taxon>
        <taxon>Metazoa</taxon>
        <taxon>Chordata</taxon>
        <taxon>Cephalochordata</taxon>
        <taxon>Leptocardii</taxon>
        <taxon>Amphioxiformes</taxon>
        <taxon>Branchiostomatidae</taxon>
        <taxon>Branchiostoma</taxon>
    </lineage>
</organism>
<feature type="transmembrane region" description="Helical" evidence="5">
    <location>
        <begin position="211"/>
        <end position="237"/>
    </location>
</feature>
<dbReference type="GO" id="GO:0005326">
    <property type="term" value="F:neurotransmitter transmembrane transporter activity"/>
    <property type="evidence" value="ECO:0007669"/>
    <property type="project" value="TreeGrafter"/>
</dbReference>
<dbReference type="PANTHER" id="PTHR11662:SF456">
    <property type="entry name" value="VESICULAR GLUTAMATE TRANSPORTER, ISOFORM A"/>
    <property type="match status" value="1"/>
</dbReference>
<keyword evidence="4 5" id="KW-0472">Membrane</keyword>
<evidence type="ECO:0000313" key="6">
    <source>
        <dbReference type="Proteomes" id="UP000515135"/>
    </source>
</evidence>
<evidence type="ECO:0000256" key="4">
    <source>
        <dbReference type="ARBA" id="ARBA00023136"/>
    </source>
</evidence>
<reference evidence="7" key="1">
    <citation type="submission" date="2025-08" db="UniProtKB">
        <authorList>
            <consortium name="RefSeq"/>
        </authorList>
    </citation>
    <scope>IDENTIFICATION</scope>
    <source>
        <tissue evidence="7">Gonad</tissue>
    </source>
</reference>
<dbReference type="PANTHER" id="PTHR11662">
    <property type="entry name" value="SOLUTE CARRIER FAMILY 17"/>
    <property type="match status" value="1"/>
</dbReference>
<feature type="transmembrane region" description="Helical" evidence="5">
    <location>
        <begin position="96"/>
        <end position="115"/>
    </location>
</feature>
<proteinExistence type="predicted"/>
<dbReference type="SUPFAM" id="SSF103473">
    <property type="entry name" value="MFS general substrate transporter"/>
    <property type="match status" value="2"/>
</dbReference>
<dbReference type="InterPro" id="IPR036259">
    <property type="entry name" value="MFS_trans_sf"/>
</dbReference>
<protein>
    <submittedName>
        <fullName evidence="7">Vesicular glutamate transporter 2.1-like</fullName>
    </submittedName>
</protein>
<evidence type="ECO:0000313" key="7">
    <source>
        <dbReference type="RefSeq" id="XP_019621123.1"/>
    </source>
</evidence>
<name>A0A6P4Y9G9_BRABE</name>
<dbReference type="GeneID" id="109467544"/>
<dbReference type="KEGG" id="bbel:109467544"/>
<feature type="transmembrane region" description="Helical" evidence="5">
    <location>
        <begin position="180"/>
        <end position="199"/>
    </location>
</feature>
<dbReference type="GO" id="GO:0060076">
    <property type="term" value="C:excitatory synapse"/>
    <property type="evidence" value="ECO:0007669"/>
    <property type="project" value="TreeGrafter"/>
</dbReference>
<feature type="transmembrane region" description="Helical" evidence="5">
    <location>
        <begin position="64"/>
        <end position="89"/>
    </location>
</feature>
<dbReference type="Proteomes" id="UP000515135">
    <property type="component" value="Unplaced"/>
</dbReference>
<dbReference type="OrthoDB" id="10108974at2759"/>
<keyword evidence="2 5" id="KW-0812">Transmembrane</keyword>
<dbReference type="GO" id="GO:0030672">
    <property type="term" value="C:synaptic vesicle membrane"/>
    <property type="evidence" value="ECO:0007669"/>
    <property type="project" value="TreeGrafter"/>
</dbReference>
<keyword evidence="6" id="KW-1185">Reference proteome</keyword>
<evidence type="ECO:0000256" key="2">
    <source>
        <dbReference type="ARBA" id="ARBA00022692"/>
    </source>
</evidence>
<dbReference type="GO" id="GO:0050803">
    <property type="term" value="P:regulation of synapse structure or activity"/>
    <property type="evidence" value="ECO:0007669"/>
    <property type="project" value="TreeGrafter"/>
</dbReference>